<evidence type="ECO:0000256" key="1">
    <source>
        <dbReference type="ARBA" id="ARBA00003159"/>
    </source>
</evidence>
<evidence type="ECO:0000256" key="4">
    <source>
        <dbReference type="ARBA" id="ARBA00022448"/>
    </source>
</evidence>
<sequence length="259" mass="28045">MALVLAVLALLLWLGGSTLPYDWQWARAFGFVLRWQDGTPVPGPLLIGLGQTLRIAALAGVIALVIALITAILRLSNSISGRWLARAYVEVIRNTPLIVQISMFYFAIAPLLGIERFWAGVLALALFEAAFLSEIIRAGILGVALTQWEAAASLGLTRPQTYRLIVLPQALRAMLPPLTSSAVALVMDSSIVSVIALAELTTAGRNAIADNFLSFEIWFLVAGLYLTITLTLSAFARRLERRYVSTSGPARGARIRTIS</sequence>
<proteinExistence type="inferred from homology"/>
<keyword evidence="9 10" id="KW-0472">Membrane</keyword>
<dbReference type="CDD" id="cd06261">
    <property type="entry name" value="TM_PBP2"/>
    <property type="match status" value="1"/>
</dbReference>
<name>C8RZY7_9RHOB</name>
<gene>
    <name evidence="12" type="ORF">Rsw2DRAFT_1365</name>
</gene>
<dbReference type="AlphaFoldDB" id="C8RZY7"/>
<dbReference type="InterPro" id="IPR043429">
    <property type="entry name" value="ArtM/GltK/GlnP/TcyL/YhdX-like"/>
</dbReference>
<evidence type="ECO:0000313" key="12">
    <source>
        <dbReference type="EMBL" id="EEW25596.1"/>
    </source>
</evidence>
<reference evidence="12 13" key="1">
    <citation type="submission" date="2009-08" db="EMBL/GenBank/DDBJ databases">
        <title>The draft genome of Rhodobacter sp. SW2.</title>
        <authorList>
            <consortium name="US DOE Joint Genome Institute (JGI-PGF)"/>
            <person name="Lucas S."/>
            <person name="Copeland A."/>
            <person name="Lapidus A."/>
            <person name="Glavina del Rio T."/>
            <person name="Tice H."/>
            <person name="Bruce D."/>
            <person name="Goodwin L."/>
            <person name="Pitluck S."/>
            <person name="Larimer F."/>
            <person name="Land M.L."/>
            <person name="Hauser L."/>
            <person name="Emerson D."/>
        </authorList>
    </citation>
    <scope>NUCLEOTIDE SEQUENCE [LARGE SCALE GENOMIC DNA]</scope>
    <source>
        <strain evidence="12 13">SW2</strain>
    </source>
</reference>
<comment type="similarity">
    <text evidence="3">Belongs to the binding-protein-dependent transport system permease family. HisMQ subfamily.</text>
</comment>
<evidence type="ECO:0000256" key="6">
    <source>
        <dbReference type="ARBA" id="ARBA00022692"/>
    </source>
</evidence>
<keyword evidence="4 10" id="KW-0813">Transport</keyword>
<comment type="function">
    <text evidence="1">Part of the binding-protein-dependent transport system for glutamine; probably responsible for the translocation of the substrate across the membrane.</text>
</comment>
<organism evidence="12 13">
    <name type="scientific">Rhodobacter ferrooxidans</name>
    <dbReference type="NCBI Taxonomy" id="371731"/>
    <lineage>
        <taxon>Bacteria</taxon>
        <taxon>Pseudomonadati</taxon>
        <taxon>Pseudomonadota</taxon>
        <taxon>Alphaproteobacteria</taxon>
        <taxon>Rhodobacterales</taxon>
        <taxon>Rhodobacter group</taxon>
        <taxon>Rhodobacter</taxon>
    </lineage>
</organism>
<dbReference type="InterPro" id="IPR010065">
    <property type="entry name" value="AA_ABC_transptr_permease_3TM"/>
</dbReference>
<evidence type="ECO:0000256" key="10">
    <source>
        <dbReference type="RuleBase" id="RU363032"/>
    </source>
</evidence>
<evidence type="ECO:0000256" key="8">
    <source>
        <dbReference type="ARBA" id="ARBA00022989"/>
    </source>
</evidence>
<dbReference type="PROSITE" id="PS50928">
    <property type="entry name" value="ABC_TM1"/>
    <property type="match status" value="1"/>
</dbReference>
<dbReference type="EMBL" id="ACYY01000007">
    <property type="protein sequence ID" value="EEW25596.1"/>
    <property type="molecule type" value="Genomic_DNA"/>
</dbReference>
<dbReference type="Gene3D" id="1.10.3720.10">
    <property type="entry name" value="MetI-like"/>
    <property type="match status" value="1"/>
</dbReference>
<comment type="subcellular location">
    <subcellularLocation>
        <location evidence="2">Cell inner membrane</location>
        <topology evidence="2">Multi-pass membrane protein</topology>
    </subcellularLocation>
    <subcellularLocation>
        <location evidence="10">Cell membrane</location>
        <topology evidence="10">Multi-pass membrane protein</topology>
    </subcellularLocation>
</comment>
<dbReference type="eggNOG" id="COG0765">
    <property type="taxonomic scope" value="Bacteria"/>
</dbReference>
<dbReference type="Proteomes" id="UP000010121">
    <property type="component" value="Unassembled WGS sequence"/>
</dbReference>
<feature type="transmembrane region" description="Helical" evidence="10">
    <location>
        <begin position="138"/>
        <end position="157"/>
    </location>
</feature>
<dbReference type="NCBIfam" id="TIGR01726">
    <property type="entry name" value="HEQRo_perm_3TM"/>
    <property type="match status" value="1"/>
</dbReference>
<dbReference type="Pfam" id="PF00528">
    <property type="entry name" value="BPD_transp_1"/>
    <property type="match status" value="1"/>
</dbReference>
<dbReference type="GO" id="GO:0022857">
    <property type="term" value="F:transmembrane transporter activity"/>
    <property type="evidence" value="ECO:0007669"/>
    <property type="project" value="InterPro"/>
</dbReference>
<dbReference type="SUPFAM" id="SSF161098">
    <property type="entry name" value="MetI-like"/>
    <property type="match status" value="1"/>
</dbReference>
<accession>C8RZY7</accession>
<feature type="transmembrane region" description="Helical" evidence="10">
    <location>
        <begin position="217"/>
        <end position="236"/>
    </location>
</feature>
<evidence type="ECO:0000256" key="9">
    <source>
        <dbReference type="ARBA" id="ARBA00023136"/>
    </source>
</evidence>
<dbReference type="STRING" id="371731.Rsw2DRAFT_1365"/>
<dbReference type="PANTHER" id="PTHR30614:SF20">
    <property type="entry name" value="GLUTAMINE TRANSPORT SYSTEM PERMEASE PROTEIN GLNP"/>
    <property type="match status" value="1"/>
</dbReference>
<dbReference type="RefSeq" id="WP_008029372.1">
    <property type="nucleotide sequence ID" value="NZ_ACYY01000007.1"/>
</dbReference>
<feature type="transmembrane region" description="Helical" evidence="10">
    <location>
        <begin position="178"/>
        <end position="197"/>
    </location>
</feature>
<evidence type="ECO:0000259" key="11">
    <source>
        <dbReference type="PROSITE" id="PS50928"/>
    </source>
</evidence>
<evidence type="ECO:0000313" key="13">
    <source>
        <dbReference type="Proteomes" id="UP000010121"/>
    </source>
</evidence>
<feature type="domain" description="ABC transmembrane type-1" evidence="11">
    <location>
        <begin position="49"/>
        <end position="236"/>
    </location>
</feature>
<keyword evidence="7" id="KW-0029">Amino-acid transport</keyword>
<dbReference type="InterPro" id="IPR000515">
    <property type="entry name" value="MetI-like"/>
</dbReference>
<dbReference type="PANTHER" id="PTHR30614">
    <property type="entry name" value="MEMBRANE COMPONENT OF AMINO ACID ABC TRANSPORTER"/>
    <property type="match status" value="1"/>
</dbReference>
<comment type="caution">
    <text evidence="12">The sequence shown here is derived from an EMBL/GenBank/DDBJ whole genome shotgun (WGS) entry which is preliminary data.</text>
</comment>
<protein>
    <submittedName>
        <fullName evidence="12">Polar amino acid ABC transporter, inner membrane subunit</fullName>
    </submittedName>
</protein>
<evidence type="ECO:0000256" key="7">
    <source>
        <dbReference type="ARBA" id="ARBA00022970"/>
    </source>
</evidence>
<dbReference type="GO" id="GO:0006865">
    <property type="term" value="P:amino acid transport"/>
    <property type="evidence" value="ECO:0007669"/>
    <property type="project" value="UniProtKB-KW"/>
</dbReference>
<feature type="transmembrane region" description="Helical" evidence="10">
    <location>
        <begin position="55"/>
        <end position="76"/>
    </location>
</feature>
<evidence type="ECO:0000256" key="2">
    <source>
        <dbReference type="ARBA" id="ARBA00004429"/>
    </source>
</evidence>
<keyword evidence="6 10" id="KW-0812">Transmembrane</keyword>
<feature type="transmembrane region" description="Helical" evidence="10">
    <location>
        <begin position="97"/>
        <end position="118"/>
    </location>
</feature>
<dbReference type="GO" id="GO:0043190">
    <property type="term" value="C:ATP-binding cassette (ABC) transporter complex"/>
    <property type="evidence" value="ECO:0007669"/>
    <property type="project" value="InterPro"/>
</dbReference>
<keyword evidence="8 10" id="KW-1133">Transmembrane helix</keyword>
<evidence type="ECO:0000256" key="3">
    <source>
        <dbReference type="ARBA" id="ARBA00010072"/>
    </source>
</evidence>
<dbReference type="InterPro" id="IPR035906">
    <property type="entry name" value="MetI-like_sf"/>
</dbReference>
<evidence type="ECO:0000256" key="5">
    <source>
        <dbReference type="ARBA" id="ARBA00022475"/>
    </source>
</evidence>
<keyword evidence="13" id="KW-1185">Reference proteome</keyword>
<keyword evidence="5" id="KW-1003">Cell membrane</keyword>